<dbReference type="EMBL" id="JRRC01381847">
    <property type="protein sequence ID" value="KHG03740.1"/>
    <property type="molecule type" value="Genomic_DNA"/>
</dbReference>
<proteinExistence type="predicted"/>
<reference evidence="2" key="1">
    <citation type="submission" date="2014-09" db="EMBL/GenBank/DDBJ databases">
        <authorList>
            <person name="Mudge J."/>
            <person name="Ramaraj T."/>
            <person name="Lindquist I.E."/>
            <person name="Bharti A.K."/>
            <person name="Sundararajan A."/>
            <person name="Cameron C.T."/>
            <person name="Woodward J.E."/>
            <person name="May G.D."/>
            <person name="Brubaker C."/>
            <person name="Broadhvest J."/>
            <person name="Wilkins T.A."/>
        </authorList>
    </citation>
    <scope>NUCLEOTIDE SEQUENCE</scope>
    <source>
        <strain evidence="2">cv. AKA8401</strain>
    </source>
</reference>
<comment type="caution">
    <text evidence="1">The sequence shown here is derived from an EMBL/GenBank/DDBJ whole genome shotgun (WGS) entry which is preliminary data.</text>
</comment>
<accession>A0A0B0MSL4</accession>
<evidence type="ECO:0000313" key="2">
    <source>
        <dbReference type="Proteomes" id="UP000032142"/>
    </source>
</evidence>
<dbReference type="Proteomes" id="UP000032142">
    <property type="component" value="Unassembled WGS sequence"/>
</dbReference>
<gene>
    <name evidence="1" type="ORF">F383_28440</name>
</gene>
<keyword evidence="2" id="KW-1185">Reference proteome</keyword>
<evidence type="ECO:0000313" key="1">
    <source>
        <dbReference type="EMBL" id="KHG03740.1"/>
    </source>
</evidence>
<dbReference type="AlphaFoldDB" id="A0A0B0MSL4"/>
<name>A0A0B0MSL4_GOSAR</name>
<organism evidence="1 2">
    <name type="scientific">Gossypium arboreum</name>
    <name type="common">Tree cotton</name>
    <name type="synonym">Gossypium nanking</name>
    <dbReference type="NCBI Taxonomy" id="29729"/>
    <lineage>
        <taxon>Eukaryota</taxon>
        <taxon>Viridiplantae</taxon>
        <taxon>Streptophyta</taxon>
        <taxon>Embryophyta</taxon>
        <taxon>Tracheophyta</taxon>
        <taxon>Spermatophyta</taxon>
        <taxon>Magnoliopsida</taxon>
        <taxon>eudicotyledons</taxon>
        <taxon>Gunneridae</taxon>
        <taxon>Pentapetalae</taxon>
        <taxon>rosids</taxon>
        <taxon>malvids</taxon>
        <taxon>Malvales</taxon>
        <taxon>Malvaceae</taxon>
        <taxon>Malvoideae</taxon>
        <taxon>Gossypium</taxon>
    </lineage>
</organism>
<sequence length="28" mass="3019">MANHTTVCPAVCPSKWPHTVVCQAVPKL</sequence>
<protein>
    <submittedName>
        <fullName evidence="1">Uncharacterized protein</fullName>
    </submittedName>
</protein>